<dbReference type="RefSeq" id="WP_145106495.1">
    <property type="nucleotide sequence ID" value="NZ_CP036277.1"/>
</dbReference>
<proteinExistence type="predicted"/>
<gene>
    <name evidence="1" type="ORF">Pan153_18970</name>
</gene>
<reference evidence="1 2" key="1">
    <citation type="submission" date="2019-02" db="EMBL/GenBank/DDBJ databases">
        <title>Deep-cultivation of Planctomycetes and their phenomic and genomic characterization uncovers novel biology.</title>
        <authorList>
            <person name="Wiegand S."/>
            <person name="Jogler M."/>
            <person name="Boedeker C."/>
            <person name="Pinto D."/>
            <person name="Vollmers J."/>
            <person name="Rivas-Marin E."/>
            <person name="Kohn T."/>
            <person name="Peeters S.H."/>
            <person name="Heuer A."/>
            <person name="Rast P."/>
            <person name="Oberbeckmann S."/>
            <person name="Bunk B."/>
            <person name="Jeske O."/>
            <person name="Meyerdierks A."/>
            <person name="Storesund J.E."/>
            <person name="Kallscheuer N."/>
            <person name="Luecker S."/>
            <person name="Lage O.M."/>
            <person name="Pohl T."/>
            <person name="Merkel B.J."/>
            <person name="Hornburger P."/>
            <person name="Mueller R.-W."/>
            <person name="Bruemmer F."/>
            <person name="Labrenz M."/>
            <person name="Spormann A.M."/>
            <person name="Op den Camp H."/>
            <person name="Overmann J."/>
            <person name="Amann R."/>
            <person name="Jetten M.S.M."/>
            <person name="Mascher T."/>
            <person name="Medema M.H."/>
            <person name="Devos D.P."/>
            <person name="Kaster A.-K."/>
            <person name="Ovreas L."/>
            <person name="Rohde M."/>
            <person name="Galperin M.Y."/>
            <person name="Jogler C."/>
        </authorList>
    </citation>
    <scope>NUCLEOTIDE SEQUENCE [LARGE SCALE GENOMIC DNA]</scope>
    <source>
        <strain evidence="1 2">Pan153</strain>
    </source>
</reference>
<sequence length="94" mass="10488">MKQTVFKFDIRYTGSDDTTGQTDTLQRLIQKLSHLAGVLSVEQTGSRHLPGINIQVEFADSKAATKIHRQLMKTIKQTEHVMIAGVTSTLTDIF</sequence>
<dbReference type="EMBL" id="CP036317">
    <property type="protein sequence ID" value="QDV17262.1"/>
    <property type="molecule type" value="Genomic_DNA"/>
</dbReference>
<evidence type="ECO:0000313" key="2">
    <source>
        <dbReference type="Proteomes" id="UP000320839"/>
    </source>
</evidence>
<accession>A0A518A4B1</accession>
<name>A0A518FLM6_9PLAN</name>
<organism evidence="1 2">
    <name type="scientific">Gimesia panareensis</name>
    <dbReference type="NCBI Taxonomy" id="2527978"/>
    <lineage>
        <taxon>Bacteria</taxon>
        <taxon>Pseudomonadati</taxon>
        <taxon>Planctomycetota</taxon>
        <taxon>Planctomycetia</taxon>
        <taxon>Planctomycetales</taxon>
        <taxon>Planctomycetaceae</taxon>
        <taxon>Gimesia</taxon>
    </lineage>
</organism>
<dbReference type="OrthoDB" id="290185at2"/>
<dbReference type="Proteomes" id="UP000320839">
    <property type="component" value="Chromosome"/>
</dbReference>
<protein>
    <submittedName>
        <fullName evidence="1">Uncharacterized protein</fullName>
    </submittedName>
</protein>
<dbReference type="AlphaFoldDB" id="A0A518FLM6"/>
<evidence type="ECO:0000313" key="1">
    <source>
        <dbReference type="EMBL" id="QDV17262.1"/>
    </source>
</evidence>
<accession>A0A518FLM6</accession>